<evidence type="ECO:0000256" key="1">
    <source>
        <dbReference type="ARBA" id="ARBA00022527"/>
    </source>
</evidence>
<evidence type="ECO:0000256" key="4">
    <source>
        <dbReference type="ARBA" id="ARBA00022777"/>
    </source>
</evidence>
<dbReference type="PROSITE" id="PS00107">
    <property type="entry name" value="PROTEIN_KINASE_ATP"/>
    <property type="match status" value="1"/>
</dbReference>
<dbReference type="PROSITE" id="PS00108">
    <property type="entry name" value="PROTEIN_KINASE_ST"/>
    <property type="match status" value="1"/>
</dbReference>
<feature type="compositionally biased region" description="Polar residues" evidence="7">
    <location>
        <begin position="1008"/>
        <end position="1020"/>
    </location>
</feature>
<feature type="region of interest" description="Disordered" evidence="7">
    <location>
        <begin position="977"/>
        <end position="1342"/>
    </location>
</feature>
<dbReference type="CDD" id="cd06606">
    <property type="entry name" value="STKc_MAPKKK"/>
    <property type="match status" value="1"/>
</dbReference>
<sequence length="1505" mass="157613">MSSSPTATHLSAFPDSTDFECPRCHRHCKSRTWFLKHLEACGKSTSSTSTHGNTVSGEGSPGSSDAVTFAIMVNNHHRHLSRSSATEDVTPPLLESVASTTSSSLNTSCSRVHSQKTPRLAHAIGNAGREVAPSGSIEAVGSADAGFSRNSAVGCSGHRDGRSGSNQTTPAETSRASPHQLIADLPTASSVSRVGSGFSIVASCVSTSASPSQGNWLHAASPRGLRASVSCSESGSAQASVGLARASAAAAAPASSSFHAGRYDRAQQHRQPELQESFRLQSDFTWTQYTPSTSEEEEDALGEHVGSILSHFRPQLSRSPGRVQGSSDPAVREAAVSFCNTGAEQLMSLGYSGKAADEWTHERRPSGGSDLHGSSSPCAAVDVGHQVTTGMLHAGRLRREDEREAPQLFAGSVTELSPPDRTAGGVPDGWQSARSDANSGRLHRSARDSVSPCSFSRVLSSASPTLAQAVASPKVLQTNLSPTSTQVGGSSVSRLSRLNSSSNGGSARTPRHGDRSGAVTPRAISFQRGRAVGSGGFGTVYQAILSDGSLAAVKELKLENANLKAIDREVRAMSSIPPHPNCVRYLGSRYSAHHYYIIMEYISGGSINSLRKSVGRFRESVFQRYAHMVLLGLSHLHANGIVHRDIKGANVLLDESGCAKIVDFGCSGDLNQVTTTLSGGGTPLWMAPEVCRGEPATEKSDVWAYGCLCLEMTNDTGLPWNFLPGMTLQGVVYALACAKSPPAIPTDLSPEAQDFLQRCLRIDPEERATVAELLQHPFFDVDLMDDSEEDELMSSCGASARQSAVKQAIRQMNRSSALDVGAQPQPHLRDGSGDVGNGADGAPGSPLMQGLAGVSLSPPGVRSDERDSTWDPDAGALLRSAFSHSKSPSGPQLDHYTRSVNAGFSLQAVDEDDDGDGDGAGKAEDNAGSSPSVFGESTPAVPEASVSANRCHTPFSHAGVHEDENEYTQTITEIITQAREAYTDEERRMTERRRRLTMMYPSSDDDTSITITASSGSHTIKNGDGSHGGSSAEEDDEESQRDDNESDLSTTSSSDGDDGVNGRSLGGPRRHSLGATWGAECARASATNENTEEPRSAADDVPPHKPAFTMRAKDSLAPAASPSWACSGCPPRLDALPSSALVATSPTSVHVDSTDNTVSPHGTTTSSGTPSVAAGPQSLRSPQDASLHPSFAFSYPPRQQQNRQQKQQHPCPISPPAHLRGVVGKDVTSDGSRSRGSGSLCQVTSDGVVVTAAGGATPGPREPEGPVKAPTPIWQPAVSSRSSSPVYAGAAVPPPLPSAPATQHCPGGGGALSDRSSSSRTPPLTPSLTVGGPHRQASPKQLTTTAIPASAQADLPGSSTERYAGGLSRRDVGSAMWKTGASDHLPKGLSMAQKEIQELLDWGASSGRRHNLSSASPDMGWRSSKASSTAAASAVRGGDACYNHYSLHPSSSHGEDLDSECPSETESLSPRELTGLSATETVAAAQQPQKRKLWGLGIFRSMKNK</sequence>
<feature type="compositionally biased region" description="Low complexity" evidence="7">
    <location>
        <begin position="1229"/>
        <end position="1239"/>
    </location>
</feature>
<feature type="region of interest" description="Disordered" evidence="7">
    <location>
        <begin position="360"/>
        <end position="379"/>
    </location>
</feature>
<keyword evidence="1" id="KW-0723">Serine/threonine-protein kinase</keyword>
<reference evidence="10" key="2">
    <citation type="journal article" date="2021" name="Sci. Data">
        <title>Chromosome-scale genome sequencing, assembly and annotation of six genomes from subfamily Leishmaniinae.</title>
        <authorList>
            <person name="Almutairi H."/>
            <person name="Urbaniak M.D."/>
            <person name="Bates M.D."/>
            <person name="Jariyapan N."/>
            <person name="Kwakye-Nuako G."/>
            <person name="Thomaz Soccol V."/>
            <person name="Al-Salem W.S."/>
            <person name="Dillon R.J."/>
            <person name="Bates P.A."/>
            <person name="Gatherer D."/>
        </authorList>
    </citation>
    <scope>NUCLEOTIDE SEQUENCE [LARGE SCALE GENOMIC DNA]</scope>
</reference>
<dbReference type="RefSeq" id="XP_067062140.1">
    <property type="nucleotide sequence ID" value="XM_067206203.1"/>
</dbReference>
<feature type="domain" description="Protein kinase" evidence="8">
    <location>
        <begin position="526"/>
        <end position="779"/>
    </location>
</feature>
<feature type="region of interest" description="Disordered" evidence="7">
    <location>
        <begin position="1348"/>
        <end position="1367"/>
    </location>
</feature>
<evidence type="ECO:0000313" key="10">
    <source>
        <dbReference type="Proteomes" id="UP000674143"/>
    </source>
</evidence>
<feature type="compositionally biased region" description="Low complexity" evidence="7">
    <location>
        <begin position="1198"/>
        <end position="1208"/>
    </location>
</feature>
<name>A0A836G5N1_9TRYP</name>
<dbReference type="InterPro" id="IPR000719">
    <property type="entry name" value="Prot_kinase_dom"/>
</dbReference>
<evidence type="ECO:0000313" key="9">
    <source>
        <dbReference type="EMBL" id="KAG5475632.1"/>
    </source>
</evidence>
<dbReference type="Proteomes" id="UP000674143">
    <property type="component" value="Unassembled WGS sequence"/>
</dbReference>
<dbReference type="InterPro" id="IPR008271">
    <property type="entry name" value="Ser/Thr_kinase_AS"/>
</dbReference>
<accession>A0A836G5N1</accession>
<feature type="region of interest" description="Disordered" evidence="7">
    <location>
        <begin position="1449"/>
        <end position="1471"/>
    </location>
</feature>
<evidence type="ECO:0000256" key="2">
    <source>
        <dbReference type="ARBA" id="ARBA00022679"/>
    </source>
</evidence>
<keyword evidence="4" id="KW-0418">Kinase</keyword>
<dbReference type="GO" id="GO:0005524">
    <property type="term" value="F:ATP binding"/>
    <property type="evidence" value="ECO:0007669"/>
    <property type="project" value="UniProtKB-UniRule"/>
</dbReference>
<evidence type="ECO:0000259" key="8">
    <source>
        <dbReference type="PROSITE" id="PS50011"/>
    </source>
</evidence>
<evidence type="ECO:0000256" key="6">
    <source>
        <dbReference type="PROSITE-ProRule" id="PRU10141"/>
    </source>
</evidence>
<feature type="region of interest" description="Disordered" evidence="7">
    <location>
        <begin position="479"/>
        <end position="521"/>
    </location>
</feature>
<feature type="region of interest" description="Disordered" evidence="7">
    <location>
        <begin position="908"/>
        <end position="947"/>
    </location>
</feature>
<feature type="region of interest" description="Disordered" evidence="7">
    <location>
        <begin position="804"/>
        <end position="873"/>
    </location>
</feature>
<protein>
    <recommendedName>
        <fullName evidence="8">Protein kinase domain-containing protein</fullName>
    </recommendedName>
</protein>
<dbReference type="PROSITE" id="PS50011">
    <property type="entry name" value="PROTEIN_KINASE_DOM"/>
    <property type="match status" value="1"/>
</dbReference>
<feature type="region of interest" description="Disordered" evidence="7">
    <location>
        <begin position="410"/>
        <end position="448"/>
    </location>
</feature>
<dbReference type="KEGG" id="loi:92360137"/>
<dbReference type="GO" id="GO:0004674">
    <property type="term" value="F:protein serine/threonine kinase activity"/>
    <property type="evidence" value="ECO:0007669"/>
    <property type="project" value="UniProtKB-KW"/>
</dbReference>
<dbReference type="EMBL" id="JAFHLR010000027">
    <property type="protein sequence ID" value="KAG5475632.1"/>
    <property type="molecule type" value="Genomic_DNA"/>
</dbReference>
<feature type="compositionally biased region" description="Polar residues" evidence="7">
    <location>
        <begin position="163"/>
        <end position="177"/>
    </location>
</feature>
<dbReference type="SMR" id="A0A836G5N1"/>
<feature type="binding site" evidence="6">
    <location>
        <position position="554"/>
    </location>
    <ligand>
        <name>ATP</name>
        <dbReference type="ChEBI" id="CHEBI:30616"/>
    </ligand>
</feature>
<feature type="compositionally biased region" description="Low complexity" evidence="7">
    <location>
        <begin position="1157"/>
        <end position="1172"/>
    </location>
</feature>
<dbReference type="PANTHER" id="PTHR11584">
    <property type="entry name" value="SERINE/THREONINE PROTEIN KINASE"/>
    <property type="match status" value="1"/>
</dbReference>
<gene>
    <name evidence="9" type="ORF">LSCM4_04214</name>
</gene>
<dbReference type="InterPro" id="IPR011009">
    <property type="entry name" value="Kinase-like_dom_sf"/>
</dbReference>
<dbReference type="GeneID" id="92360137"/>
<reference evidence="10" key="1">
    <citation type="journal article" date="2021" name="Microbiol. Resour. Announc.">
        <title>LGAAP: Leishmaniinae Genome Assembly and Annotation Pipeline.</title>
        <authorList>
            <person name="Almutairi H."/>
            <person name="Urbaniak M.D."/>
            <person name="Bates M.D."/>
            <person name="Jariyapan N."/>
            <person name="Kwakye-Nuako G."/>
            <person name="Thomaz-Soccol V."/>
            <person name="Al-Salem W.S."/>
            <person name="Dillon R.J."/>
            <person name="Bates P.A."/>
            <person name="Gatherer D."/>
        </authorList>
    </citation>
    <scope>NUCLEOTIDE SEQUENCE [LARGE SCALE GENOMIC DNA]</scope>
</reference>
<keyword evidence="3 6" id="KW-0547">Nucleotide-binding</keyword>
<feature type="compositionally biased region" description="Polar residues" evidence="7">
    <location>
        <begin position="804"/>
        <end position="816"/>
    </location>
</feature>
<dbReference type="Pfam" id="PF00069">
    <property type="entry name" value="Pkinase"/>
    <property type="match status" value="1"/>
</dbReference>
<feature type="compositionally biased region" description="Low complexity" evidence="7">
    <location>
        <begin position="487"/>
        <end position="506"/>
    </location>
</feature>
<feature type="compositionally biased region" description="Acidic residues" evidence="7">
    <location>
        <begin position="1032"/>
        <end position="1046"/>
    </location>
</feature>
<dbReference type="SMART" id="SM00220">
    <property type="entry name" value="S_TKc"/>
    <property type="match status" value="1"/>
</dbReference>
<dbReference type="InterPro" id="IPR017441">
    <property type="entry name" value="Protein_kinase_ATP_BS"/>
</dbReference>
<evidence type="ECO:0000256" key="5">
    <source>
        <dbReference type="ARBA" id="ARBA00022840"/>
    </source>
</evidence>
<evidence type="ECO:0000256" key="3">
    <source>
        <dbReference type="ARBA" id="ARBA00022741"/>
    </source>
</evidence>
<dbReference type="FunFam" id="1.10.510.10:FF:001263">
    <property type="entry name" value="Protein kinase, putative"/>
    <property type="match status" value="1"/>
</dbReference>
<organism evidence="9 10">
    <name type="scientific">Leishmania orientalis</name>
    <dbReference type="NCBI Taxonomy" id="2249476"/>
    <lineage>
        <taxon>Eukaryota</taxon>
        <taxon>Discoba</taxon>
        <taxon>Euglenozoa</taxon>
        <taxon>Kinetoplastea</taxon>
        <taxon>Metakinetoplastina</taxon>
        <taxon>Trypanosomatida</taxon>
        <taxon>Trypanosomatidae</taxon>
        <taxon>Leishmaniinae</taxon>
        <taxon>Leishmania</taxon>
    </lineage>
</organism>
<feature type="compositionally biased region" description="Polar residues" evidence="7">
    <location>
        <begin position="1141"/>
        <end position="1156"/>
    </location>
</feature>
<feature type="region of interest" description="Disordered" evidence="7">
    <location>
        <begin position="153"/>
        <end position="178"/>
    </location>
</feature>
<feature type="compositionally biased region" description="Basic and acidic residues" evidence="7">
    <location>
        <begin position="1092"/>
        <end position="1103"/>
    </location>
</feature>
<keyword evidence="2" id="KW-0808">Transferase</keyword>
<dbReference type="Gene3D" id="1.10.510.10">
    <property type="entry name" value="Transferase(Phosphotransferase) domain 1"/>
    <property type="match status" value="1"/>
</dbReference>
<keyword evidence="10" id="KW-1185">Reference proteome</keyword>
<feature type="compositionally biased region" description="Low complexity" evidence="7">
    <location>
        <begin position="1312"/>
        <end position="1329"/>
    </location>
</feature>
<dbReference type="PANTHER" id="PTHR11584:SF369">
    <property type="entry name" value="MITOGEN-ACTIVATED PROTEIN KINASE KINASE KINASE 19-RELATED"/>
    <property type="match status" value="1"/>
</dbReference>
<keyword evidence="5 6" id="KW-0067">ATP-binding</keyword>
<evidence type="ECO:0000256" key="7">
    <source>
        <dbReference type="SAM" id="MobiDB-lite"/>
    </source>
</evidence>
<dbReference type="SUPFAM" id="SSF56112">
    <property type="entry name" value="Protein kinase-like (PK-like)"/>
    <property type="match status" value="1"/>
</dbReference>
<comment type="caution">
    <text evidence="9">The sequence shown here is derived from an EMBL/GenBank/DDBJ whole genome shotgun (WGS) entry which is preliminary data.</text>
</comment>
<proteinExistence type="predicted"/>